<evidence type="ECO:0000313" key="8">
    <source>
        <dbReference type="Proteomes" id="UP000183015"/>
    </source>
</evidence>
<dbReference type="InterPro" id="IPR039538">
    <property type="entry name" value="BetI_C"/>
</dbReference>
<dbReference type="InterPro" id="IPR023772">
    <property type="entry name" value="DNA-bd_HTH_TetR-type_CS"/>
</dbReference>
<dbReference type="PROSITE" id="PS01081">
    <property type="entry name" value="HTH_TETR_1"/>
    <property type="match status" value="1"/>
</dbReference>
<accession>A0A1H7JB73</accession>
<keyword evidence="8" id="KW-1185">Reference proteome</keyword>
<dbReference type="Pfam" id="PF13977">
    <property type="entry name" value="TetR_C_6"/>
    <property type="match status" value="1"/>
</dbReference>
<dbReference type="GO" id="GO:0003677">
    <property type="term" value="F:DNA binding"/>
    <property type="evidence" value="ECO:0007669"/>
    <property type="project" value="UniProtKB-UniRule"/>
</dbReference>
<dbReference type="AlphaFoldDB" id="A0A1H7JB73"/>
<keyword evidence="4" id="KW-0804">Transcription</keyword>
<dbReference type="PANTHER" id="PTHR47506:SF1">
    <property type="entry name" value="HTH-TYPE TRANSCRIPTIONAL REGULATOR YJDC"/>
    <property type="match status" value="1"/>
</dbReference>
<dbReference type="Proteomes" id="UP000183015">
    <property type="component" value="Unassembled WGS sequence"/>
</dbReference>
<dbReference type="STRING" id="235985.SAMN05414137_103194"/>
<protein>
    <submittedName>
        <fullName evidence="7">DNA-binding transcriptional regulator YbjK</fullName>
    </submittedName>
</protein>
<keyword evidence="3 5" id="KW-0238">DNA-binding</keyword>
<reference evidence="8" key="1">
    <citation type="submission" date="2016-10" db="EMBL/GenBank/DDBJ databases">
        <authorList>
            <person name="Varghese N."/>
        </authorList>
    </citation>
    <scope>NUCLEOTIDE SEQUENCE [LARGE SCALE GENOMIC DNA]</scope>
    <source>
        <strain evidence="8">DSM 45096 / BCRC 16803 / CGMCC 4.1857 / CIP 109030 / JCM 12277 / KCTC 19219 / NBRC 100920 / 33214</strain>
    </source>
</reference>
<dbReference type="PROSITE" id="PS50977">
    <property type="entry name" value="HTH_TETR_2"/>
    <property type="match status" value="1"/>
</dbReference>
<evidence type="ECO:0000256" key="2">
    <source>
        <dbReference type="ARBA" id="ARBA00023015"/>
    </source>
</evidence>
<dbReference type="Pfam" id="PF00440">
    <property type="entry name" value="TetR_N"/>
    <property type="match status" value="1"/>
</dbReference>
<dbReference type="InterPro" id="IPR001647">
    <property type="entry name" value="HTH_TetR"/>
</dbReference>
<gene>
    <name evidence="7" type="ORF">SAMN05414137_103194</name>
</gene>
<dbReference type="InterPro" id="IPR009057">
    <property type="entry name" value="Homeodomain-like_sf"/>
</dbReference>
<proteinExistence type="predicted"/>
<dbReference type="OrthoDB" id="5242390at2"/>
<dbReference type="RefSeq" id="WP_042458337.1">
    <property type="nucleotide sequence ID" value="NZ_BBPN01000052.1"/>
</dbReference>
<dbReference type="InterPro" id="IPR036271">
    <property type="entry name" value="Tet_transcr_reg_TetR-rel_C_sf"/>
</dbReference>
<evidence type="ECO:0000256" key="5">
    <source>
        <dbReference type="PROSITE-ProRule" id="PRU00335"/>
    </source>
</evidence>
<keyword evidence="1" id="KW-0678">Repressor</keyword>
<organism evidence="7 8">
    <name type="scientific">Streptacidiphilus jiangxiensis</name>
    <dbReference type="NCBI Taxonomy" id="235985"/>
    <lineage>
        <taxon>Bacteria</taxon>
        <taxon>Bacillati</taxon>
        <taxon>Actinomycetota</taxon>
        <taxon>Actinomycetes</taxon>
        <taxon>Kitasatosporales</taxon>
        <taxon>Streptomycetaceae</taxon>
        <taxon>Streptacidiphilus</taxon>
    </lineage>
</organism>
<dbReference type="SUPFAM" id="SSF46689">
    <property type="entry name" value="Homeodomain-like"/>
    <property type="match status" value="1"/>
</dbReference>
<dbReference type="PRINTS" id="PR00455">
    <property type="entry name" value="HTHTETR"/>
</dbReference>
<sequence>MPRVSQEHSEARRQQILVGARRCFSTNGFHATSMQDLLNEIGLSAGAFYRYFPGKEELIRTIATEALEEVTDRLAGHLQQHDAPLSELLASLPTAPISALHDPDLARLIIQVWAEAMRDDELSVVVRAGLDRLTALLEAELTLRRERGELPADADPAACARVVLAALQGFLLQRAAFRADEPELFAAGFSVMFRA</sequence>
<dbReference type="eggNOG" id="COG1309">
    <property type="taxonomic scope" value="Bacteria"/>
</dbReference>
<dbReference type="PANTHER" id="PTHR47506">
    <property type="entry name" value="TRANSCRIPTIONAL REGULATORY PROTEIN"/>
    <property type="match status" value="1"/>
</dbReference>
<evidence type="ECO:0000259" key="6">
    <source>
        <dbReference type="PROSITE" id="PS50977"/>
    </source>
</evidence>
<dbReference type="SUPFAM" id="SSF48498">
    <property type="entry name" value="Tetracyclin repressor-like, C-terminal domain"/>
    <property type="match status" value="1"/>
</dbReference>
<name>A0A1H7JB73_STRJI</name>
<evidence type="ECO:0000256" key="1">
    <source>
        <dbReference type="ARBA" id="ARBA00022491"/>
    </source>
</evidence>
<feature type="domain" description="HTH tetR-type" evidence="6">
    <location>
        <begin position="10"/>
        <end position="70"/>
    </location>
</feature>
<evidence type="ECO:0000256" key="3">
    <source>
        <dbReference type="ARBA" id="ARBA00023125"/>
    </source>
</evidence>
<feature type="DNA-binding region" description="H-T-H motif" evidence="5">
    <location>
        <begin position="33"/>
        <end position="52"/>
    </location>
</feature>
<keyword evidence="2" id="KW-0805">Transcription regulation</keyword>
<dbReference type="Gene3D" id="1.10.357.10">
    <property type="entry name" value="Tetracycline Repressor, domain 2"/>
    <property type="match status" value="1"/>
</dbReference>
<dbReference type="EMBL" id="FOAZ01000003">
    <property type="protein sequence ID" value="SEK71157.1"/>
    <property type="molecule type" value="Genomic_DNA"/>
</dbReference>
<evidence type="ECO:0000256" key="4">
    <source>
        <dbReference type="ARBA" id="ARBA00023163"/>
    </source>
</evidence>
<evidence type="ECO:0000313" key="7">
    <source>
        <dbReference type="EMBL" id="SEK71157.1"/>
    </source>
</evidence>